<sequence length="50" mass="5715">MRTPSPVPPVLCTQEYNNSRVECDTSVGTWQWDVPINVDRILEPPYIPSN</sequence>
<evidence type="ECO:0000313" key="1">
    <source>
        <dbReference type="EMBL" id="MEP0866924.1"/>
    </source>
</evidence>
<keyword evidence="2" id="KW-1185">Reference proteome</keyword>
<organism evidence="1 2">
    <name type="scientific">Funiculus sociatus GB2-A5</name>
    <dbReference type="NCBI Taxonomy" id="2933946"/>
    <lineage>
        <taxon>Bacteria</taxon>
        <taxon>Bacillati</taxon>
        <taxon>Cyanobacteriota</taxon>
        <taxon>Cyanophyceae</taxon>
        <taxon>Coleofasciculales</taxon>
        <taxon>Coleofasciculaceae</taxon>
        <taxon>Funiculus</taxon>
    </lineage>
</organism>
<accession>A0ABV0JTY7</accession>
<name>A0ABV0JTY7_9CYAN</name>
<comment type="caution">
    <text evidence="1">The sequence shown here is derived from an EMBL/GenBank/DDBJ whole genome shotgun (WGS) entry which is preliminary data.</text>
</comment>
<dbReference type="Proteomes" id="UP001442494">
    <property type="component" value="Unassembled WGS sequence"/>
</dbReference>
<gene>
    <name evidence="1" type="ORF">NDI37_20945</name>
</gene>
<protein>
    <submittedName>
        <fullName evidence="1">Uncharacterized protein</fullName>
    </submittedName>
</protein>
<reference evidence="1 2" key="1">
    <citation type="submission" date="2022-04" db="EMBL/GenBank/DDBJ databases">
        <title>Positive selection, recombination, and allopatry shape intraspecific diversity of widespread and dominant cyanobacteria.</title>
        <authorList>
            <person name="Wei J."/>
            <person name="Shu W."/>
            <person name="Hu C."/>
        </authorList>
    </citation>
    <scope>NUCLEOTIDE SEQUENCE [LARGE SCALE GENOMIC DNA]</scope>
    <source>
        <strain evidence="1 2">GB2-A5</strain>
    </source>
</reference>
<evidence type="ECO:0000313" key="2">
    <source>
        <dbReference type="Proteomes" id="UP001442494"/>
    </source>
</evidence>
<dbReference type="EMBL" id="JAMPKK010000054">
    <property type="protein sequence ID" value="MEP0866924.1"/>
    <property type="molecule type" value="Genomic_DNA"/>
</dbReference>
<proteinExistence type="predicted"/>